<dbReference type="Proteomes" id="UP000193090">
    <property type="component" value="Unassembled WGS sequence"/>
</dbReference>
<reference evidence="7 8" key="1">
    <citation type="submission" date="2016-01" db="EMBL/GenBank/DDBJ databases">
        <title>The new phylogeny of the genus Mycobacterium.</title>
        <authorList>
            <person name="Tarcisio F."/>
            <person name="Conor M."/>
            <person name="Antonella G."/>
            <person name="Elisabetta G."/>
            <person name="Giulia F.S."/>
            <person name="Sara T."/>
            <person name="Anna F."/>
            <person name="Clotilde B."/>
            <person name="Roberto B."/>
            <person name="Veronica D.S."/>
            <person name="Fabio R."/>
            <person name="Monica P."/>
            <person name="Olivier J."/>
            <person name="Enrico T."/>
            <person name="Nicola S."/>
        </authorList>
    </citation>
    <scope>NUCLEOTIDE SEQUENCE [LARGE SCALE GENOMIC DNA]</scope>
    <source>
        <strain evidence="7 8">DSM 44153</strain>
    </source>
</reference>
<dbReference type="STRING" id="1798.AWC30_11415"/>
<sequence length="490" mass="54297">MGTGPHGESDFVVVANRLPIDMERHPDGSTTWKRAPGGLVTALEPLLRRRRGAWVGWPGVADLPADAHQPIADDDLLLHPVPLSGDDIAEYYEGFSNATLWPLYHDVIVKPTYHRAWWDRYVDVNRRFAEATSRAAAHGATVWVQDYQLQLVPAMLRELRPDLTIGFFLHIPFPPVELFMQLPWRTEITEGLLGADLVGFHLTGGAQNFLILSRRLVGASTSRASVGVRSRFGEVAYGSRTVRVGAFPISIDSASLDRQARQRAVRRRAREIRAELGNPRTILLGVDRLDYTKGIDVRLKAFSELLAEGRVSGADTVFVQLATPSRERVDSYRELRDDIEREVGHINGEYGEVGHPVVHYLHRPVPRDELIAFFVAADVMLVTPLRDGMNLVAKEYIACRSDLGGALVLSEFTGAADELRHAYLVNPHDLDGVKNTIEAAIGQSADEGRRRMRTLRRQVLTHDVDRWARSFLDALGAAGADPATPPGGSA</sequence>
<comment type="catalytic activity">
    <reaction evidence="1">
        <text>CDP-alpha-D-glucose + D-glucose 6-phosphate = alpha,alpha-trehalose 6-phosphate + CDP + H(+)</text>
        <dbReference type="Rhea" id="RHEA:53884"/>
        <dbReference type="ChEBI" id="CHEBI:15378"/>
        <dbReference type="ChEBI" id="CHEBI:58069"/>
        <dbReference type="ChEBI" id="CHEBI:58429"/>
        <dbReference type="ChEBI" id="CHEBI:61548"/>
        <dbReference type="ChEBI" id="CHEBI:137927"/>
    </reaction>
</comment>
<evidence type="ECO:0000313" key="7">
    <source>
        <dbReference type="EMBL" id="ORX03127.1"/>
    </source>
</evidence>
<dbReference type="GO" id="GO:0005992">
    <property type="term" value="P:trehalose biosynthetic process"/>
    <property type="evidence" value="ECO:0007669"/>
    <property type="project" value="InterPro"/>
</dbReference>
<evidence type="ECO:0000256" key="1">
    <source>
        <dbReference type="ARBA" id="ARBA00001525"/>
    </source>
</evidence>
<dbReference type="Gene3D" id="3.40.50.2000">
    <property type="entry name" value="Glycogen Phosphorylase B"/>
    <property type="match status" value="2"/>
</dbReference>
<dbReference type="AlphaFoldDB" id="A0A1X2EIC8"/>
<comment type="caution">
    <text evidence="7">The sequence shown here is derived from an EMBL/GenBank/DDBJ whole genome shotgun (WGS) entry which is preliminary data.</text>
</comment>
<evidence type="ECO:0000256" key="6">
    <source>
        <dbReference type="ARBA" id="ARBA00093268"/>
    </source>
</evidence>
<comment type="similarity">
    <text evidence="2">Belongs to the glycosyltransferase 20 family.</text>
</comment>
<dbReference type="PANTHER" id="PTHR10788:SF106">
    <property type="entry name" value="BCDNA.GH08860"/>
    <property type="match status" value="1"/>
</dbReference>
<protein>
    <recommendedName>
        <fullName evidence="3">alpha,alpha-trehalose-phosphate synthase (ADP-forming)</fullName>
        <ecNumber evidence="3">2.4.1.347</ecNumber>
    </recommendedName>
</protein>
<accession>A0A1X2EIC8</accession>
<dbReference type="RefSeq" id="WP_085110317.1">
    <property type="nucleotide sequence ID" value="NZ_JACKSN010000063.1"/>
</dbReference>
<dbReference type="GO" id="GO:0004805">
    <property type="term" value="F:trehalose-phosphatase activity"/>
    <property type="evidence" value="ECO:0007669"/>
    <property type="project" value="TreeGrafter"/>
</dbReference>
<dbReference type="InterPro" id="IPR001830">
    <property type="entry name" value="Glyco_trans_20"/>
</dbReference>
<dbReference type="OrthoDB" id="9761633at2"/>
<dbReference type="GO" id="GO:0005829">
    <property type="term" value="C:cytosol"/>
    <property type="evidence" value="ECO:0007669"/>
    <property type="project" value="TreeGrafter"/>
</dbReference>
<dbReference type="EC" id="2.4.1.347" evidence="3"/>
<dbReference type="EMBL" id="LQPZ01000029">
    <property type="protein sequence ID" value="ORX03127.1"/>
    <property type="molecule type" value="Genomic_DNA"/>
</dbReference>
<comment type="catalytic activity">
    <reaction evidence="6">
        <text>TDP-alpha-D-glucose + D-glucose 6-phosphate = 5-methyl-UDP + alpha,alpha-trehalose 6-phosphate + H(+)</text>
        <dbReference type="Rhea" id="RHEA:53888"/>
        <dbReference type="ChEBI" id="CHEBI:15378"/>
        <dbReference type="ChEBI" id="CHEBI:58429"/>
        <dbReference type="ChEBI" id="CHEBI:61417"/>
        <dbReference type="ChEBI" id="CHEBI:61548"/>
        <dbReference type="ChEBI" id="CHEBI:137931"/>
    </reaction>
</comment>
<evidence type="ECO:0000313" key="8">
    <source>
        <dbReference type="Proteomes" id="UP000193090"/>
    </source>
</evidence>
<evidence type="ECO:0000256" key="2">
    <source>
        <dbReference type="ARBA" id="ARBA00008799"/>
    </source>
</evidence>
<dbReference type="Pfam" id="PF00982">
    <property type="entry name" value="Glyco_transf_20"/>
    <property type="match status" value="1"/>
</dbReference>
<name>A0A1X2EIC8_9MYCO</name>
<proteinExistence type="inferred from homology"/>
<organism evidence="7 8">
    <name type="scientific">Mycolicibacillus trivialis</name>
    <dbReference type="NCBI Taxonomy" id="1798"/>
    <lineage>
        <taxon>Bacteria</taxon>
        <taxon>Bacillati</taxon>
        <taxon>Actinomycetota</taxon>
        <taxon>Actinomycetes</taxon>
        <taxon>Mycobacteriales</taxon>
        <taxon>Mycobacteriaceae</taxon>
        <taxon>Mycolicibacillus</taxon>
    </lineage>
</organism>
<comment type="catalytic activity">
    <reaction evidence="4">
        <text>GDP-alpha-D-glucose + D-glucose 6-phosphate = alpha,alpha-trehalose 6-phosphate + GDP + H(+)</text>
        <dbReference type="Rhea" id="RHEA:14605"/>
        <dbReference type="ChEBI" id="CHEBI:15378"/>
        <dbReference type="ChEBI" id="CHEBI:58189"/>
        <dbReference type="ChEBI" id="CHEBI:58429"/>
        <dbReference type="ChEBI" id="CHEBI:61548"/>
        <dbReference type="ChEBI" id="CHEBI:62230"/>
    </reaction>
</comment>
<dbReference type="GO" id="GO:0003825">
    <property type="term" value="F:alpha,alpha-trehalose-phosphate synthase (UDP-forming) activity"/>
    <property type="evidence" value="ECO:0007669"/>
    <property type="project" value="TreeGrafter"/>
</dbReference>
<dbReference type="PANTHER" id="PTHR10788">
    <property type="entry name" value="TREHALOSE-6-PHOSPHATE SYNTHASE"/>
    <property type="match status" value="1"/>
</dbReference>
<gene>
    <name evidence="7" type="ORF">AWC30_11415</name>
</gene>
<dbReference type="SUPFAM" id="SSF53756">
    <property type="entry name" value="UDP-Glycosyltransferase/glycogen phosphorylase"/>
    <property type="match status" value="1"/>
</dbReference>
<keyword evidence="8" id="KW-1185">Reference proteome</keyword>
<comment type="catalytic activity">
    <reaction evidence="5">
        <text>ADP-alpha-D-glucose + D-glucose 6-phosphate = alpha,alpha-trehalose 6-phosphate + ADP + H(+)</text>
        <dbReference type="Rhea" id="RHEA:53880"/>
        <dbReference type="ChEBI" id="CHEBI:15378"/>
        <dbReference type="ChEBI" id="CHEBI:57498"/>
        <dbReference type="ChEBI" id="CHEBI:58429"/>
        <dbReference type="ChEBI" id="CHEBI:61548"/>
        <dbReference type="ChEBI" id="CHEBI:456216"/>
        <dbReference type="EC" id="2.4.1.347"/>
    </reaction>
</comment>
<dbReference type="CDD" id="cd03788">
    <property type="entry name" value="GT20_TPS"/>
    <property type="match status" value="1"/>
</dbReference>
<evidence type="ECO:0000256" key="4">
    <source>
        <dbReference type="ARBA" id="ARBA00047452"/>
    </source>
</evidence>
<evidence type="ECO:0000256" key="5">
    <source>
        <dbReference type="ARBA" id="ARBA00048311"/>
    </source>
</evidence>
<evidence type="ECO:0000256" key="3">
    <source>
        <dbReference type="ARBA" id="ARBA00012842"/>
    </source>
</evidence>